<feature type="compositionally biased region" description="Acidic residues" evidence="1">
    <location>
        <begin position="194"/>
        <end position="209"/>
    </location>
</feature>
<dbReference type="Pfam" id="PF01476">
    <property type="entry name" value="LysM"/>
    <property type="match status" value="1"/>
</dbReference>
<accession>A0AAV6X7M8</accession>
<dbReference type="InterPro" id="IPR036779">
    <property type="entry name" value="LysM_dom_sf"/>
</dbReference>
<reference evidence="3" key="1">
    <citation type="submission" date="2019-10" db="EMBL/GenBank/DDBJ databases">
        <authorList>
            <person name="Zhang R."/>
            <person name="Pan Y."/>
            <person name="Wang J."/>
            <person name="Ma R."/>
            <person name="Yu S."/>
        </authorList>
    </citation>
    <scope>NUCLEOTIDE SEQUENCE</scope>
    <source>
        <strain evidence="3">LA-IB0</strain>
        <tissue evidence="3">Leaf</tissue>
    </source>
</reference>
<dbReference type="InterPro" id="IPR018392">
    <property type="entry name" value="LysM"/>
</dbReference>
<protein>
    <recommendedName>
        <fullName evidence="2">LysM domain-containing protein</fullName>
    </recommendedName>
</protein>
<keyword evidence="4" id="KW-1185">Reference proteome</keyword>
<dbReference type="SUPFAM" id="SSF54106">
    <property type="entry name" value="LysM domain"/>
    <property type="match status" value="1"/>
</dbReference>
<dbReference type="Proteomes" id="UP000826271">
    <property type="component" value="Unassembled WGS sequence"/>
</dbReference>
<feature type="domain" description="LysM" evidence="2">
    <location>
        <begin position="51"/>
        <end position="96"/>
    </location>
</feature>
<evidence type="ECO:0000259" key="2">
    <source>
        <dbReference type="PROSITE" id="PS51782"/>
    </source>
</evidence>
<dbReference type="SMART" id="SM00257">
    <property type="entry name" value="LysM"/>
    <property type="match status" value="1"/>
</dbReference>
<feature type="region of interest" description="Disordered" evidence="1">
    <location>
        <begin position="1"/>
        <end position="20"/>
    </location>
</feature>
<evidence type="ECO:0000313" key="4">
    <source>
        <dbReference type="Proteomes" id="UP000826271"/>
    </source>
</evidence>
<gene>
    <name evidence="3" type="ORF">BUALT_Bualt08G0144900</name>
</gene>
<dbReference type="Gene3D" id="3.10.350.10">
    <property type="entry name" value="LysM domain"/>
    <property type="match status" value="1"/>
</dbReference>
<dbReference type="PROSITE" id="PS51782">
    <property type="entry name" value="LYSM"/>
    <property type="match status" value="1"/>
</dbReference>
<dbReference type="EMBL" id="WHWC01000008">
    <property type="protein sequence ID" value="KAG8378513.1"/>
    <property type="molecule type" value="Genomic_DNA"/>
</dbReference>
<organism evidence="3 4">
    <name type="scientific">Buddleja alternifolia</name>
    <dbReference type="NCBI Taxonomy" id="168488"/>
    <lineage>
        <taxon>Eukaryota</taxon>
        <taxon>Viridiplantae</taxon>
        <taxon>Streptophyta</taxon>
        <taxon>Embryophyta</taxon>
        <taxon>Tracheophyta</taxon>
        <taxon>Spermatophyta</taxon>
        <taxon>Magnoliopsida</taxon>
        <taxon>eudicotyledons</taxon>
        <taxon>Gunneridae</taxon>
        <taxon>Pentapetalae</taxon>
        <taxon>asterids</taxon>
        <taxon>lamiids</taxon>
        <taxon>Lamiales</taxon>
        <taxon>Scrophulariaceae</taxon>
        <taxon>Buddlejeae</taxon>
        <taxon>Buddleja</taxon>
    </lineage>
</organism>
<sequence length="251" mass="28416">MELKLSQSSLPTTTSKSSSFSPNHLNLLAQRWNLQFQRISWKGQNMSKSILVHVVKEGETLTWISKLYDVPILDIAAANKDIVDVNLVFEGQHLNIPSAMVRFAQVAMSSELSATLREINCVNAYGLKTLQFYDLVAQNGIRSSLGHHPVDYHSCIMAVFQNRIARNLRNRAANKSGLHHGSSNSMRWRTLLDESTDAESQPDSDPLSEDQERLHFEDVSHAYTKLDDDYQKFLTECGMSKWGYWRGGSPE</sequence>
<proteinExistence type="predicted"/>
<dbReference type="AlphaFoldDB" id="A0AAV6X7M8"/>
<name>A0AAV6X7M8_9LAMI</name>
<feature type="region of interest" description="Disordered" evidence="1">
    <location>
        <begin position="193"/>
        <end position="212"/>
    </location>
</feature>
<evidence type="ECO:0000256" key="1">
    <source>
        <dbReference type="SAM" id="MobiDB-lite"/>
    </source>
</evidence>
<comment type="caution">
    <text evidence="3">The sequence shown here is derived from an EMBL/GenBank/DDBJ whole genome shotgun (WGS) entry which is preliminary data.</text>
</comment>
<evidence type="ECO:0000313" key="3">
    <source>
        <dbReference type="EMBL" id="KAG8378513.1"/>
    </source>
</evidence>
<dbReference type="CDD" id="cd00118">
    <property type="entry name" value="LysM"/>
    <property type="match status" value="1"/>
</dbReference>